<organism evidence="2 3">
    <name type="scientific">Mycobacterium talmoniae</name>
    <dbReference type="NCBI Taxonomy" id="1858794"/>
    <lineage>
        <taxon>Bacteria</taxon>
        <taxon>Bacillati</taxon>
        <taxon>Actinomycetota</taxon>
        <taxon>Actinomycetes</taxon>
        <taxon>Mycobacteriales</taxon>
        <taxon>Mycobacteriaceae</taxon>
        <taxon>Mycobacterium</taxon>
    </lineage>
</organism>
<dbReference type="Gene3D" id="3.30.70.260">
    <property type="match status" value="1"/>
</dbReference>
<evidence type="ECO:0000313" key="3">
    <source>
        <dbReference type="Proteomes" id="UP000238296"/>
    </source>
</evidence>
<name>A0A2S8BLG7_9MYCO</name>
<accession>A0A2S8BLG7</accession>
<proteinExistence type="predicted"/>
<dbReference type="Pfam" id="PF01842">
    <property type="entry name" value="ACT"/>
    <property type="match status" value="1"/>
</dbReference>
<reference evidence="2 3" key="1">
    <citation type="journal article" date="2017" name="Int. J. Syst. Evol. Microbiol.">
        <title>Mycobacterium talmoniae sp. nov., a slowly growing mycobacterium isolated from human respiratory samples.</title>
        <authorList>
            <person name="Davidson R.M."/>
            <person name="DeGroote M.A."/>
            <person name="Marola J.L."/>
            <person name="Buss S."/>
            <person name="Jones V."/>
            <person name="McNeil M.R."/>
            <person name="Freifeld A.G."/>
            <person name="Elaine Epperson L."/>
            <person name="Hasan N.A."/>
            <person name="Jackson M."/>
            <person name="Iwen P.C."/>
            <person name="Salfinger M."/>
            <person name="Strong M."/>
        </authorList>
    </citation>
    <scope>NUCLEOTIDE SEQUENCE [LARGE SCALE GENOMIC DNA]</scope>
    <source>
        <strain evidence="2 3">ATCC BAA-2683</strain>
    </source>
</reference>
<dbReference type="EMBL" id="PPEA01000322">
    <property type="protein sequence ID" value="PQM47520.1"/>
    <property type="molecule type" value="Genomic_DNA"/>
</dbReference>
<dbReference type="PROSITE" id="PS51671">
    <property type="entry name" value="ACT"/>
    <property type="match status" value="1"/>
</dbReference>
<dbReference type="SUPFAM" id="SSF55021">
    <property type="entry name" value="ACT-like"/>
    <property type="match status" value="1"/>
</dbReference>
<feature type="domain" description="ACT" evidence="1">
    <location>
        <begin position="40"/>
        <end position="119"/>
    </location>
</feature>
<evidence type="ECO:0000259" key="1">
    <source>
        <dbReference type="PROSITE" id="PS51671"/>
    </source>
</evidence>
<keyword evidence="2" id="KW-0560">Oxidoreductase</keyword>
<dbReference type="AlphaFoldDB" id="A0A2S8BLG7"/>
<gene>
    <name evidence="2" type="primary">hom_1</name>
    <name evidence="2" type="ORF">C1Y40_02267</name>
</gene>
<evidence type="ECO:0000313" key="2">
    <source>
        <dbReference type="EMBL" id="PQM47520.1"/>
    </source>
</evidence>
<dbReference type="Proteomes" id="UP000238296">
    <property type="component" value="Unassembled WGS sequence"/>
</dbReference>
<dbReference type="GO" id="GO:0004412">
    <property type="term" value="F:homoserine dehydrogenase activity"/>
    <property type="evidence" value="ECO:0007669"/>
    <property type="project" value="UniProtKB-EC"/>
</dbReference>
<sequence>MTGDLVMAARNRVQGSRGPRESKYAQLPIAPIGDIVTRYYVSMDVADKPGVLSTVAAEFAQHEVSIAEVRQEGVADEDGRRVGARVVVVTHRAPEAALSETVAALADLDAVQRVASVLRLEGTGQ</sequence>
<protein>
    <submittedName>
        <fullName evidence="2">Homoserine dehydrogenase</fullName>
        <ecNumber evidence="2">1.1.1.3</ecNumber>
    </submittedName>
</protein>
<comment type="caution">
    <text evidence="2">The sequence shown here is derived from an EMBL/GenBank/DDBJ whole genome shotgun (WGS) entry which is preliminary data.</text>
</comment>
<dbReference type="CDD" id="cd04881">
    <property type="entry name" value="ACT_HSDH-Hom"/>
    <property type="match status" value="1"/>
</dbReference>
<dbReference type="InterPro" id="IPR002912">
    <property type="entry name" value="ACT_dom"/>
</dbReference>
<dbReference type="InterPro" id="IPR045865">
    <property type="entry name" value="ACT-like_dom_sf"/>
</dbReference>
<dbReference type="EC" id="1.1.1.3" evidence="2"/>